<dbReference type="OrthoDB" id="5638848at2"/>
<dbReference type="RefSeq" id="WP_071972361.1">
    <property type="nucleotide sequence ID" value="NZ_CP018076.1"/>
</dbReference>
<evidence type="ECO:0000259" key="1">
    <source>
        <dbReference type="Pfam" id="PF13521"/>
    </source>
</evidence>
<dbReference type="Proteomes" id="UP000181897">
    <property type="component" value="Chromosome"/>
</dbReference>
<evidence type="ECO:0000313" key="3">
    <source>
        <dbReference type="Proteomes" id="UP000181897"/>
    </source>
</evidence>
<protein>
    <submittedName>
        <fullName evidence="2">ATPase</fullName>
    </submittedName>
</protein>
<reference evidence="2 3" key="1">
    <citation type="submission" date="2016-11" db="EMBL/GenBank/DDBJ databases">
        <title>Complete genome sequence of Sulfitobacter sp. AM1-D1, a toxic bacteria associated with marine dinoflagellate Alexandrium minutum in East China Sea.</title>
        <authorList>
            <person name="Yang Q."/>
            <person name="Zhang X."/>
            <person name="Tian X."/>
        </authorList>
    </citation>
    <scope>NUCLEOTIDE SEQUENCE [LARGE SCALE GENOMIC DNA]</scope>
    <source>
        <strain evidence="2 3">AM1-D1</strain>
    </source>
</reference>
<feature type="domain" description="NadR/Ttd14 AAA" evidence="1">
    <location>
        <begin position="9"/>
        <end position="169"/>
    </location>
</feature>
<dbReference type="Pfam" id="PF13521">
    <property type="entry name" value="AAA_28"/>
    <property type="match status" value="1"/>
</dbReference>
<accession>A0A1J0WIM8</accession>
<gene>
    <name evidence="2" type="ORF">BOO69_11840</name>
</gene>
<evidence type="ECO:0000313" key="2">
    <source>
        <dbReference type="EMBL" id="APE44024.1"/>
    </source>
</evidence>
<dbReference type="InterPro" id="IPR038727">
    <property type="entry name" value="NadR/Ttd14_AAA_dom"/>
</dbReference>
<organism evidence="2 3">
    <name type="scientific">Sulfitobacter alexandrii</name>
    <dbReference type="NCBI Taxonomy" id="1917485"/>
    <lineage>
        <taxon>Bacteria</taxon>
        <taxon>Pseudomonadati</taxon>
        <taxon>Pseudomonadota</taxon>
        <taxon>Alphaproteobacteria</taxon>
        <taxon>Rhodobacterales</taxon>
        <taxon>Roseobacteraceae</taxon>
        <taxon>Sulfitobacter</taxon>
    </lineage>
</organism>
<sequence>MSDRRDQHVILSGCSGGGKTTLLAELARRGHATVPEPGRRIVAEEMACGGTALPWTDLAAFARRALALATADRAALEPRKGWVFFDRGVIDAAVALSHATGQPLATLLQGQPLFHPRVFLVPPWREIFEADAERRHDMEEGLREYHRLKAAYRRLGYDPLVLPRTSTAMRADLVLDRLGPPPV</sequence>
<proteinExistence type="predicted"/>
<name>A0A1J0WIM8_9RHOB</name>
<dbReference type="KEGG" id="suam:BOO69_11840"/>
<dbReference type="STRING" id="1917485.BOO69_11840"/>
<keyword evidence="3" id="KW-1185">Reference proteome</keyword>
<dbReference type="InterPro" id="IPR027417">
    <property type="entry name" value="P-loop_NTPase"/>
</dbReference>
<dbReference type="SUPFAM" id="SSF52540">
    <property type="entry name" value="P-loop containing nucleoside triphosphate hydrolases"/>
    <property type="match status" value="1"/>
</dbReference>
<dbReference type="Gene3D" id="3.40.50.300">
    <property type="entry name" value="P-loop containing nucleotide triphosphate hydrolases"/>
    <property type="match status" value="1"/>
</dbReference>
<dbReference type="EMBL" id="CP018076">
    <property type="protein sequence ID" value="APE44024.1"/>
    <property type="molecule type" value="Genomic_DNA"/>
</dbReference>
<dbReference type="AlphaFoldDB" id="A0A1J0WIM8"/>